<dbReference type="Pfam" id="PF00005">
    <property type="entry name" value="ABC_tran"/>
    <property type="match status" value="1"/>
</dbReference>
<protein>
    <submittedName>
        <fullName evidence="6">Oligopeptide/dipeptide ABC transporter ATP-binding protein</fullName>
    </submittedName>
</protein>
<dbReference type="GO" id="GO:0005524">
    <property type="term" value="F:ATP binding"/>
    <property type="evidence" value="ECO:0007669"/>
    <property type="project" value="UniProtKB-KW"/>
</dbReference>
<dbReference type="PROSITE" id="PS00211">
    <property type="entry name" value="ABC_TRANSPORTER_1"/>
    <property type="match status" value="1"/>
</dbReference>
<dbReference type="PROSITE" id="PS50893">
    <property type="entry name" value="ABC_TRANSPORTER_2"/>
    <property type="match status" value="1"/>
</dbReference>
<dbReference type="SMART" id="SM00382">
    <property type="entry name" value="AAA"/>
    <property type="match status" value="1"/>
</dbReference>
<evidence type="ECO:0000313" key="6">
    <source>
        <dbReference type="EMBL" id="MBB5983734.1"/>
    </source>
</evidence>
<dbReference type="InterPro" id="IPR050319">
    <property type="entry name" value="ABC_transp_ATP-bind"/>
</dbReference>
<dbReference type="NCBIfam" id="TIGR01727">
    <property type="entry name" value="oligo_HPY"/>
    <property type="match status" value="1"/>
</dbReference>
<dbReference type="InterPro" id="IPR003593">
    <property type="entry name" value="AAA+_ATPase"/>
</dbReference>
<keyword evidence="2" id="KW-0813">Transport</keyword>
<comment type="similarity">
    <text evidence="1">Belongs to the ABC transporter superfamily.</text>
</comment>
<feature type="domain" description="ABC transporter" evidence="5">
    <location>
        <begin position="7"/>
        <end position="249"/>
    </location>
</feature>
<evidence type="ECO:0000259" key="5">
    <source>
        <dbReference type="PROSITE" id="PS50893"/>
    </source>
</evidence>
<dbReference type="InterPro" id="IPR013563">
    <property type="entry name" value="Oligopep_ABC_C"/>
</dbReference>
<evidence type="ECO:0000256" key="3">
    <source>
        <dbReference type="ARBA" id="ARBA00022741"/>
    </source>
</evidence>
<dbReference type="AlphaFoldDB" id="A0A841DX51"/>
<dbReference type="GO" id="GO:0055085">
    <property type="term" value="P:transmembrane transport"/>
    <property type="evidence" value="ECO:0007669"/>
    <property type="project" value="UniProtKB-ARBA"/>
</dbReference>
<evidence type="ECO:0000256" key="4">
    <source>
        <dbReference type="ARBA" id="ARBA00022840"/>
    </source>
</evidence>
<accession>A0A841DX51</accession>
<dbReference type="InterPro" id="IPR027417">
    <property type="entry name" value="P-loop_NTPase"/>
</dbReference>
<dbReference type="InterPro" id="IPR017871">
    <property type="entry name" value="ABC_transporter-like_CS"/>
</dbReference>
<gene>
    <name evidence="6" type="ORF">HDA44_007075</name>
</gene>
<proteinExistence type="inferred from homology"/>
<dbReference type="InterPro" id="IPR003439">
    <property type="entry name" value="ABC_transporter-like_ATP-bd"/>
</dbReference>
<comment type="caution">
    <text evidence="6">The sequence shown here is derived from an EMBL/GenBank/DDBJ whole genome shotgun (WGS) entry which is preliminary data.</text>
</comment>
<dbReference type="GO" id="GO:0015833">
    <property type="term" value="P:peptide transport"/>
    <property type="evidence" value="ECO:0007669"/>
    <property type="project" value="InterPro"/>
</dbReference>
<organism evidence="6 7">
    <name type="scientific">Kribbella solani</name>
    <dbReference type="NCBI Taxonomy" id="236067"/>
    <lineage>
        <taxon>Bacteria</taxon>
        <taxon>Bacillati</taxon>
        <taxon>Actinomycetota</taxon>
        <taxon>Actinomycetes</taxon>
        <taxon>Propionibacteriales</taxon>
        <taxon>Kribbellaceae</taxon>
        <taxon>Kribbella</taxon>
    </lineage>
</organism>
<keyword evidence="3" id="KW-0547">Nucleotide-binding</keyword>
<dbReference type="EMBL" id="JACHNF010000001">
    <property type="protein sequence ID" value="MBB5983734.1"/>
    <property type="molecule type" value="Genomic_DNA"/>
</dbReference>
<name>A0A841DX51_9ACTN</name>
<evidence type="ECO:0000313" key="7">
    <source>
        <dbReference type="Proteomes" id="UP000558997"/>
    </source>
</evidence>
<dbReference type="PANTHER" id="PTHR43776:SF7">
    <property type="entry name" value="D,D-DIPEPTIDE TRANSPORT ATP-BINDING PROTEIN DDPF-RELATED"/>
    <property type="match status" value="1"/>
</dbReference>
<dbReference type="RefSeq" id="WP_184841984.1">
    <property type="nucleotide sequence ID" value="NZ_BAAAVN010000012.1"/>
</dbReference>
<dbReference type="Gene3D" id="3.40.50.300">
    <property type="entry name" value="P-loop containing nucleotide triphosphate hydrolases"/>
    <property type="match status" value="1"/>
</dbReference>
<keyword evidence="4 6" id="KW-0067">ATP-binding</keyword>
<dbReference type="PANTHER" id="PTHR43776">
    <property type="entry name" value="TRANSPORT ATP-BINDING PROTEIN"/>
    <property type="match status" value="1"/>
</dbReference>
<evidence type="ECO:0000256" key="1">
    <source>
        <dbReference type="ARBA" id="ARBA00005417"/>
    </source>
</evidence>
<reference evidence="6 7" key="1">
    <citation type="submission" date="2020-08" db="EMBL/GenBank/DDBJ databases">
        <title>Sequencing the genomes of 1000 actinobacteria strains.</title>
        <authorList>
            <person name="Klenk H.-P."/>
        </authorList>
    </citation>
    <scope>NUCLEOTIDE SEQUENCE [LARGE SCALE GENOMIC DNA]</scope>
    <source>
        <strain evidence="6 7">DSM 17294</strain>
    </source>
</reference>
<dbReference type="GO" id="GO:0016887">
    <property type="term" value="F:ATP hydrolysis activity"/>
    <property type="evidence" value="ECO:0007669"/>
    <property type="project" value="InterPro"/>
</dbReference>
<sequence length="338" mass="35834">MIALLELRKVGVEYAARTGFRNQRLRVVDDVDLAIGRGEIVGLVGESGCGKSTLARTMVGLVRPATGQVLLDGEPLPDKRPAATRRRIQMVFQDPGSSLDPRHTVERILRVPLRLHHLADRGREAARILELLDLVGLPKRVLSSRSGALSGGQRQRVAIARAVATAPDLIVADEAVAALDASVTGAVLNVLADLRKELGLTVVFISHDLSVVRGLCDRVAVMYLGKVVEEASAESLFTAPAHPYTRALLNAVPRVDVPLAAPALLGDEPPSLLAPPSGCRFHPRCPAAYAPCSTTSPPIERQGGRSVQCHLGFDFGSVMQPDGVAGTCAGKGAESGEW</sequence>
<dbReference type="SUPFAM" id="SSF52540">
    <property type="entry name" value="P-loop containing nucleoside triphosphate hydrolases"/>
    <property type="match status" value="1"/>
</dbReference>
<keyword evidence="7" id="KW-1185">Reference proteome</keyword>
<dbReference type="Proteomes" id="UP000558997">
    <property type="component" value="Unassembled WGS sequence"/>
</dbReference>
<evidence type="ECO:0000256" key="2">
    <source>
        <dbReference type="ARBA" id="ARBA00022448"/>
    </source>
</evidence>
<dbReference type="CDD" id="cd03257">
    <property type="entry name" value="ABC_NikE_OppD_transporters"/>
    <property type="match status" value="1"/>
</dbReference>
<dbReference type="Pfam" id="PF08352">
    <property type="entry name" value="oligo_HPY"/>
    <property type="match status" value="1"/>
</dbReference>